<organism evidence="1">
    <name type="scientific">Tanacetum cinerariifolium</name>
    <name type="common">Dalmatian daisy</name>
    <name type="synonym">Chrysanthemum cinerariifolium</name>
    <dbReference type="NCBI Taxonomy" id="118510"/>
    <lineage>
        <taxon>Eukaryota</taxon>
        <taxon>Viridiplantae</taxon>
        <taxon>Streptophyta</taxon>
        <taxon>Embryophyta</taxon>
        <taxon>Tracheophyta</taxon>
        <taxon>Spermatophyta</taxon>
        <taxon>Magnoliopsida</taxon>
        <taxon>eudicotyledons</taxon>
        <taxon>Gunneridae</taxon>
        <taxon>Pentapetalae</taxon>
        <taxon>asterids</taxon>
        <taxon>campanulids</taxon>
        <taxon>Asterales</taxon>
        <taxon>Asteraceae</taxon>
        <taxon>Asteroideae</taxon>
        <taxon>Anthemideae</taxon>
        <taxon>Anthemidinae</taxon>
        <taxon>Tanacetum</taxon>
    </lineage>
</organism>
<comment type="caution">
    <text evidence="1">The sequence shown here is derived from an EMBL/GenBank/DDBJ whole genome shotgun (WGS) entry which is preliminary data.</text>
</comment>
<reference evidence="1" key="1">
    <citation type="journal article" date="2019" name="Sci. Rep.">
        <title>Draft genome of Tanacetum cinerariifolium, the natural source of mosquito coil.</title>
        <authorList>
            <person name="Yamashiro T."/>
            <person name="Shiraishi A."/>
            <person name="Satake H."/>
            <person name="Nakayama K."/>
        </authorList>
    </citation>
    <scope>NUCLEOTIDE SEQUENCE</scope>
</reference>
<sequence>ESDSHSASKRTFEKVVNSGKELLKLLFSSKRELREVEEEEDLVLKSEE</sequence>
<evidence type="ECO:0000313" key="1">
    <source>
        <dbReference type="EMBL" id="GFD63367.1"/>
    </source>
</evidence>
<proteinExistence type="predicted"/>
<dbReference type="AlphaFoldDB" id="A0A699XUN2"/>
<name>A0A699XUN2_TANCI</name>
<dbReference type="EMBL" id="BKCJ011973044">
    <property type="protein sequence ID" value="GFD63367.1"/>
    <property type="molecule type" value="Genomic_DNA"/>
</dbReference>
<protein>
    <submittedName>
        <fullName evidence="1">Uncharacterized protein</fullName>
    </submittedName>
</protein>
<accession>A0A699XUN2</accession>
<gene>
    <name evidence="1" type="ORF">Tci_935336</name>
</gene>
<feature type="non-terminal residue" evidence="1">
    <location>
        <position position="1"/>
    </location>
</feature>